<keyword evidence="3" id="KW-0285">Flavoprotein</keyword>
<organism evidence="7 8">
    <name type="scientific">Bacillus suaedaesalsae</name>
    <dbReference type="NCBI Taxonomy" id="2810349"/>
    <lineage>
        <taxon>Bacteria</taxon>
        <taxon>Bacillati</taxon>
        <taxon>Bacillota</taxon>
        <taxon>Bacilli</taxon>
        <taxon>Bacillales</taxon>
        <taxon>Bacillaceae</taxon>
        <taxon>Bacillus</taxon>
    </lineage>
</organism>
<evidence type="ECO:0000256" key="2">
    <source>
        <dbReference type="ARBA" id="ARBA00007118"/>
    </source>
</evidence>
<evidence type="ECO:0000256" key="3">
    <source>
        <dbReference type="ARBA" id="ARBA00022630"/>
    </source>
</evidence>
<reference evidence="7 8" key="1">
    <citation type="submission" date="2021-02" db="EMBL/GenBank/DDBJ databases">
        <title>Bacillus sp. RD4P76, an endophyte from a halophyte.</title>
        <authorList>
            <person name="Sun J.-Q."/>
        </authorList>
    </citation>
    <scope>NUCLEOTIDE SEQUENCE [LARGE SCALE GENOMIC DNA]</scope>
    <source>
        <strain evidence="7 8">RD4P76</strain>
    </source>
</reference>
<sequence>MTTTQSMIDTMRKRKSIRTFEERALEHSDVSQIREYINNPQNLIGPFGGNGKIEWIPVTKNVTDQGIKLGTYGFIKNPSSYLVGITQNNKYSLVEYAYIFHKLVLYVTGLDIGTCWMGGTFNRTSFEKEISLGIDEFIPCITPIGYPKEKGRMFDIALRYVVKADNKKPWEKLFYDGNFQIPLTKEKAGILETPIEMVRIGPSASNKQPWRLVLSEDRKQCHFYIEHTPNYSSSLGYDMQLLDMGIAMCQFELACQELNISGDWKIEEQTKPVPNENVEYIVSWKIDS</sequence>
<comment type="caution">
    <text evidence="7">The sequence shown here is derived from an EMBL/GenBank/DDBJ whole genome shotgun (WGS) entry which is preliminary data.</text>
</comment>
<dbReference type="InterPro" id="IPR029478">
    <property type="entry name" value="TM1586_NiRdase"/>
</dbReference>
<evidence type="ECO:0000259" key="6">
    <source>
        <dbReference type="Pfam" id="PF14512"/>
    </source>
</evidence>
<dbReference type="PANTHER" id="PTHR43673">
    <property type="entry name" value="NAD(P)H NITROREDUCTASE YDGI-RELATED"/>
    <property type="match status" value="1"/>
</dbReference>
<dbReference type="Gene3D" id="3.40.109.30">
    <property type="entry name" value="putative nitroreductase (tm1586), domain 2"/>
    <property type="match status" value="1"/>
</dbReference>
<evidence type="ECO:0000256" key="4">
    <source>
        <dbReference type="ARBA" id="ARBA00022643"/>
    </source>
</evidence>
<keyword evidence="8" id="KW-1185">Reference proteome</keyword>
<feature type="domain" description="Putative nitroreductase TM1586" evidence="6">
    <location>
        <begin position="8"/>
        <end position="254"/>
    </location>
</feature>
<name>A0ABS2DL63_9BACI</name>
<comment type="similarity">
    <text evidence="2">Belongs to the nitroreductase family.</text>
</comment>
<keyword evidence="5" id="KW-0560">Oxidoreductase</keyword>
<dbReference type="PANTHER" id="PTHR43673:SF2">
    <property type="entry name" value="NITROREDUCTASE"/>
    <property type="match status" value="1"/>
</dbReference>
<accession>A0ABS2DL63</accession>
<dbReference type="Gene3D" id="3.40.109.10">
    <property type="entry name" value="NADH Oxidase"/>
    <property type="match status" value="1"/>
</dbReference>
<dbReference type="EMBL" id="JAFELM010000039">
    <property type="protein sequence ID" value="MBM6619156.1"/>
    <property type="molecule type" value="Genomic_DNA"/>
</dbReference>
<proteinExistence type="inferred from homology"/>
<dbReference type="InterPro" id="IPR000415">
    <property type="entry name" value="Nitroreductase-like"/>
</dbReference>
<protein>
    <submittedName>
        <fullName evidence="7">Nitroreductase</fullName>
    </submittedName>
</protein>
<comment type="cofactor">
    <cofactor evidence="1">
        <name>FMN</name>
        <dbReference type="ChEBI" id="CHEBI:58210"/>
    </cofactor>
</comment>
<evidence type="ECO:0000256" key="1">
    <source>
        <dbReference type="ARBA" id="ARBA00001917"/>
    </source>
</evidence>
<dbReference type="Pfam" id="PF14512">
    <property type="entry name" value="TM1586_NiRdase"/>
    <property type="match status" value="1"/>
</dbReference>
<gene>
    <name evidence="7" type="ORF">JR050_15920</name>
</gene>
<evidence type="ECO:0000313" key="8">
    <source>
        <dbReference type="Proteomes" id="UP001518925"/>
    </source>
</evidence>
<keyword evidence="4" id="KW-0288">FMN</keyword>
<evidence type="ECO:0000313" key="7">
    <source>
        <dbReference type="EMBL" id="MBM6619156.1"/>
    </source>
</evidence>
<dbReference type="Proteomes" id="UP001518925">
    <property type="component" value="Unassembled WGS sequence"/>
</dbReference>
<dbReference type="SUPFAM" id="SSF55469">
    <property type="entry name" value="FMN-dependent nitroreductase-like"/>
    <property type="match status" value="2"/>
</dbReference>
<dbReference type="RefSeq" id="WP_204204510.1">
    <property type="nucleotide sequence ID" value="NZ_JAFELM010000039.1"/>
</dbReference>
<evidence type="ECO:0000256" key="5">
    <source>
        <dbReference type="ARBA" id="ARBA00023002"/>
    </source>
</evidence>